<dbReference type="AlphaFoldDB" id="A0A4C1UTC8"/>
<sequence>MKVFRKRFVSKTEPVIDVDCKGRRSSRHERVGHRGPRPWEDIDRVTRAYPRAAPRPPRLDLCRFSLSVGIVRSMHVNPGTVYEWHRRECRSGRFTAPAARAPAPPRAPRACLHSIFTFIGVQPAD</sequence>
<reference evidence="1 2" key="1">
    <citation type="journal article" date="2019" name="Commun. Biol.">
        <title>The bagworm genome reveals a unique fibroin gene that provides high tensile strength.</title>
        <authorList>
            <person name="Kono N."/>
            <person name="Nakamura H."/>
            <person name="Ohtoshi R."/>
            <person name="Tomita M."/>
            <person name="Numata K."/>
            <person name="Arakawa K."/>
        </authorList>
    </citation>
    <scope>NUCLEOTIDE SEQUENCE [LARGE SCALE GENOMIC DNA]</scope>
</reference>
<evidence type="ECO:0000313" key="1">
    <source>
        <dbReference type="EMBL" id="GBP29287.1"/>
    </source>
</evidence>
<proteinExistence type="predicted"/>
<evidence type="ECO:0000313" key="2">
    <source>
        <dbReference type="Proteomes" id="UP000299102"/>
    </source>
</evidence>
<dbReference type="EMBL" id="BGZK01000218">
    <property type="protein sequence ID" value="GBP29287.1"/>
    <property type="molecule type" value="Genomic_DNA"/>
</dbReference>
<name>A0A4C1UTC8_EUMVA</name>
<comment type="caution">
    <text evidence="1">The sequence shown here is derived from an EMBL/GenBank/DDBJ whole genome shotgun (WGS) entry which is preliminary data.</text>
</comment>
<gene>
    <name evidence="1" type="ORF">EVAR_78981_1</name>
</gene>
<organism evidence="1 2">
    <name type="scientific">Eumeta variegata</name>
    <name type="common">Bagworm moth</name>
    <name type="synonym">Eumeta japonica</name>
    <dbReference type="NCBI Taxonomy" id="151549"/>
    <lineage>
        <taxon>Eukaryota</taxon>
        <taxon>Metazoa</taxon>
        <taxon>Ecdysozoa</taxon>
        <taxon>Arthropoda</taxon>
        <taxon>Hexapoda</taxon>
        <taxon>Insecta</taxon>
        <taxon>Pterygota</taxon>
        <taxon>Neoptera</taxon>
        <taxon>Endopterygota</taxon>
        <taxon>Lepidoptera</taxon>
        <taxon>Glossata</taxon>
        <taxon>Ditrysia</taxon>
        <taxon>Tineoidea</taxon>
        <taxon>Psychidae</taxon>
        <taxon>Oiketicinae</taxon>
        <taxon>Eumeta</taxon>
    </lineage>
</organism>
<dbReference type="Proteomes" id="UP000299102">
    <property type="component" value="Unassembled WGS sequence"/>
</dbReference>
<keyword evidence="2" id="KW-1185">Reference proteome</keyword>
<accession>A0A4C1UTC8</accession>
<protein>
    <submittedName>
        <fullName evidence="1">Uncharacterized protein</fullName>
    </submittedName>
</protein>